<dbReference type="SUPFAM" id="SSF53383">
    <property type="entry name" value="PLP-dependent transferases"/>
    <property type="match status" value="1"/>
</dbReference>
<dbReference type="GO" id="GO:0099620">
    <property type="term" value="F:UDP-4-amino-4-deoxy-L-arabinose aminotransferase"/>
    <property type="evidence" value="ECO:0007669"/>
    <property type="project" value="UniProtKB-EC"/>
</dbReference>
<comment type="caution">
    <text evidence="4">The sequence shown here is derived from an EMBL/GenBank/DDBJ whole genome shotgun (WGS) entry which is preliminary data.</text>
</comment>
<dbReference type="Proteomes" id="UP000789941">
    <property type="component" value="Unassembled WGS sequence"/>
</dbReference>
<evidence type="ECO:0000256" key="1">
    <source>
        <dbReference type="ARBA" id="ARBA00022898"/>
    </source>
</evidence>
<evidence type="ECO:0000313" key="5">
    <source>
        <dbReference type="Proteomes" id="UP000789941"/>
    </source>
</evidence>
<comment type="similarity">
    <text evidence="2 3">Belongs to the DegT/DnrJ/EryC1 family.</text>
</comment>
<evidence type="ECO:0000256" key="2">
    <source>
        <dbReference type="ARBA" id="ARBA00037999"/>
    </source>
</evidence>
<dbReference type="GO" id="GO:0000271">
    <property type="term" value="P:polysaccharide biosynthetic process"/>
    <property type="evidence" value="ECO:0007669"/>
    <property type="project" value="TreeGrafter"/>
</dbReference>
<name>A0A5E4LQ11_9ARCH</name>
<dbReference type="InterPro" id="IPR015421">
    <property type="entry name" value="PyrdxlP-dep_Trfase_major"/>
</dbReference>
<dbReference type="EMBL" id="CABMJJ010000004">
    <property type="protein sequence ID" value="VVC02977.1"/>
    <property type="molecule type" value="Genomic_DNA"/>
</dbReference>
<dbReference type="Gene3D" id="3.40.640.10">
    <property type="entry name" value="Type I PLP-dependent aspartate aminotransferase-like (Major domain)"/>
    <property type="match status" value="1"/>
</dbReference>
<dbReference type="Gene3D" id="3.90.1150.10">
    <property type="entry name" value="Aspartate Aminotransferase, domain 1"/>
    <property type="match status" value="1"/>
</dbReference>
<keyword evidence="1 3" id="KW-0663">Pyridoxal phosphate</keyword>
<dbReference type="PIRSF" id="PIRSF000390">
    <property type="entry name" value="PLP_StrS"/>
    <property type="match status" value="1"/>
</dbReference>
<dbReference type="InterPro" id="IPR015424">
    <property type="entry name" value="PyrdxlP-dep_Trfase"/>
</dbReference>
<dbReference type="EC" id="2.6.1.87" evidence="4"/>
<sequence length="367" mass="41194">MTIYLDRPIISQEMIDAAVYSLQNEYPLFGESIAKFEEEFARYCGTNYAISVGSGSDALMISLIAISVKGKHVLTTPMSYVATANTSFHAGATPFFADVQENGNINPKEIGKKLKKDKKIKAIVPVHLHGYPAEMAEIMELACKKEIAIIEDACQAHGAKYFGKRAGSMGLIGCFSFNPVKNMSVGGTAGMVVTNDEKLANKIKMLADAGRKDVYSHEHELIGFSSRINSVNAAIGRIQLRELDGWNEKRRGMAEEYRKRLSEIEWLQTPDCDENIEPVYNKFAIRTARREELREFFSNNDIQSDGHYKIPIHLHPPYRKMGYKKGDFPMAEKFADTILSLPLHPNITLEEIEEVCSKINEFGINKK</sequence>
<dbReference type="CDD" id="cd00616">
    <property type="entry name" value="AHBA_syn"/>
    <property type="match status" value="1"/>
</dbReference>
<dbReference type="InterPro" id="IPR015422">
    <property type="entry name" value="PyrdxlP-dep_Trfase_small"/>
</dbReference>
<accession>A0A5E4LQ11</accession>
<organism evidence="4 5">
    <name type="scientific">Candidatus Bilamarchaeum dharawalense</name>
    <dbReference type="NCBI Taxonomy" id="2885759"/>
    <lineage>
        <taxon>Archaea</taxon>
        <taxon>Candidatus Micrarchaeota</taxon>
        <taxon>Candidatus Micrarchaeia</taxon>
        <taxon>Candidatus Anstonellales</taxon>
        <taxon>Candidatus Bilamarchaeaceae</taxon>
        <taxon>Candidatus Bilamarchaeum</taxon>
    </lineage>
</organism>
<dbReference type="PANTHER" id="PTHR30244">
    <property type="entry name" value="TRANSAMINASE"/>
    <property type="match status" value="1"/>
</dbReference>
<evidence type="ECO:0000256" key="3">
    <source>
        <dbReference type="RuleBase" id="RU004508"/>
    </source>
</evidence>
<proteinExistence type="inferred from homology"/>
<dbReference type="PANTHER" id="PTHR30244:SF36">
    <property type="entry name" value="3-OXO-GLUCOSE-6-PHOSPHATE:GLUTAMATE AMINOTRANSFERASE"/>
    <property type="match status" value="1"/>
</dbReference>
<dbReference type="GO" id="GO:0030170">
    <property type="term" value="F:pyridoxal phosphate binding"/>
    <property type="evidence" value="ECO:0007669"/>
    <property type="project" value="TreeGrafter"/>
</dbReference>
<dbReference type="AlphaFoldDB" id="A0A5E4LQ11"/>
<reference evidence="4 5" key="1">
    <citation type="submission" date="2019-08" db="EMBL/GenBank/DDBJ databases">
        <authorList>
            <person name="Vazquez-Campos X."/>
        </authorList>
    </citation>
    <scope>NUCLEOTIDE SEQUENCE [LARGE SCALE GENOMIC DNA]</scope>
    <source>
        <strain evidence="4">LFW-283_2</strain>
    </source>
</reference>
<keyword evidence="4" id="KW-0808">Transferase</keyword>
<gene>
    <name evidence="4" type="primary">arnB</name>
    <name evidence="4" type="ORF">LFW2832_00127</name>
</gene>
<dbReference type="Pfam" id="PF01041">
    <property type="entry name" value="DegT_DnrJ_EryC1"/>
    <property type="match status" value="1"/>
</dbReference>
<dbReference type="InterPro" id="IPR000653">
    <property type="entry name" value="DegT/StrS_aminotransferase"/>
</dbReference>
<keyword evidence="4" id="KW-0032">Aminotransferase</keyword>
<evidence type="ECO:0000313" key="4">
    <source>
        <dbReference type="EMBL" id="VVC02977.1"/>
    </source>
</evidence>
<protein>
    <submittedName>
        <fullName evidence="4">UDP-4-amino-4-deoxy-L-arabinose--oxoglutarate aminotransferase</fullName>
        <ecNumber evidence="4">2.6.1.87</ecNumber>
    </submittedName>
</protein>